<dbReference type="RefSeq" id="WP_129081792.1">
    <property type="nucleotide sequence ID" value="NZ_CP041070.1"/>
</dbReference>
<feature type="signal peptide" evidence="1">
    <location>
        <begin position="1"/>
        <end position="19"/>
    </location>
</feature>
<dbReference type="EMBL" id="PDKO01000004">
    <property type="protein sequence ID" value="RXJ63255.1"/>
    <property type="molecule type" value="Genomic_DNA"/>
</dbReference>
<name>A0A4Q0Y1C6_9BACT</name>
<keyword evidence="1" id="KW-0732">Signal</keyword>
<feature type="chain" id="PRO_5020884606" evidence="1">
    <location>
        <begin position="20"/>
        <end position="82"/>
    </location>
</feature>
<reference evidence="2 3" key="1">
    <citation type="submission" date="2017-10" db="EMBL/GenBank/DDBJ databases">
        <title>Genomics of the genus Arcobacter.</title>
        <authorList>
            <person name="Perez-Cataluna A."/>
            <person name="Figueras M.J."/>
        </authorList>
    </citation>
    <scope>NUCLEOTIDE SEQUENCE [LARGE SCALE GENOMIC DNA]</scope>
    <source>
        <strain evidence="2 3">DSM 24636</strain>
    </source>
</reference>
<dbReference type="OrthoDB" id="5349193at2"/>
<organism evidence="2 3">
    <name type="scientific">Halarcobacter anaerophilus</name>
    <dbReference type="NCBI Taxonomy" id="877500"/>
    <lineage>
        <taxon>Bacteria</taxon>
        <taxon>Pseudomonadati</taxon>
        <taxon>Campylobacterota</taxon>
        <taxon>Epsilonproteobacteria</taxon>
        <taxon>Campylobacterales</taxon>
        <taxon>Arcobacteraceae</taxon>
        <taxon>Halarcobacter</taxon>
    </lineage>
</organism>
<evidence type="ECO:0000256" key="1">
    <source>
        <dbReference type="SAM" id="SignalP"/>
    </source>
</evidence>
<dbReference type="Proteomes" id="UP000290191">
    <property type="component" value="Unassembled WGS sequence"/>
</dbReference>
<evidence type="ECO:0000313" key="3">
    <source>
        <dbReference type="Proteomes" id="UP000290191"/>
    </source>
</evidence>
<keyword evidence="3" id="KW-1185">Reference proteome</keyword>
<accession>A0A4Q0Y1C6</accession>
<gene>
    <name evidence="2" type="ORF">CRV06_06130</name>
</gene>
<evidence type="ECO:0000313" key="2">
    <source>
        <dbReference type="EMBL" id="RXJ63255.1"/>
    </source>
</evidence>
<comment type="caution">
    <text evidence="2">The sequence shown here is derived from an EMBL/GenBank/DDBJ whole genome shotgun (WGS) entry which is preliminary data.</text>
</comment>
<dbReference type="STRING" id="877500.GCA_000935065_00581"/>
<dbReference type="AlphaFoldDB" id="A0A4Q0Y1C6"/>
<sequence length="82" mass="9391">MKNLFKIFLLLTFSNFCFAYEQGKIDTHGGKGDSLLNNKGFSNNIGLFSDKPVKKKKKPKEHENFIKIEQIQKIESKGAKNK</sequence>
<protein>
    <submittedName>
        <fullName evidence="2">Uncharacterized protein</fullName>
    </submittedName>
</protein>
<proteinExistence type="predicted"/>